<evidence type="ECO:0000313" key="1">
    <source>
        <dbReference type="EMBL" id="SBP49525.1"/>
    </source>
</evidence>
<proteinExistence type="predicted"/>
<organism evidence="1">
    <name type="scientific">Nothobranchius furzeri</name>
    <name type="common">Turquoise killifish</name>
    <dbReference type="NCBI Taxonomy" id="105023"/>
    <lineage>
        <taxon>Eukaryota</taxon>
        <taxon>Metazoa</taxon>
        <taxon>Chordata</taxon>
        <taxon>Craniata</taxon>
        <taxon>Vertebrata</taxon>
        <taxon>Euteleostomi</taxon>
        <taxon>Actinopterygii</taxon>
        <taxon>Neopterygii</taxon>
        <taxon>Teleostei</taxon>
        <taxon>Neoteleostei</taxon>
        <taxon>Acanthomorphata</taxon>
        <taxon>Ovalentaria</taxon>
        <taxon>Atherinomorphae</taxon>
        <taxon>Cyprinodontiformes</taxon>
        <taxon>Nothobranchiidae</taxon>
        <taxon>Nothobranchius</taxon>
    </lineage>
</organism>
<name>A0A1A8A5R4_NOTFU</name>
<reference evidence="1" key="2">
    <citation type="submission" date="2016-06" db="EMBL/GenBank/DDBJ databases">
        <title>The genome of a short-lived fish provides insights into sex chromosome evolution and the genetic control of aging.</title>
        <authorList>
            <person name="Reichwald K."/>
            <person name="Felder M."/>
            <person name="Petzold A."/>
            <person name="Koch P."/>
            <person name="Groth M."/>
            <person name="Platzer M."/>
        </authorList>
    </citation>
    <scope>NUCLEOTIDE SEQUENCE</scope>
    <source>
        <tissue evidence="1">Brain</tissue>
    </source>
</reference>
<gene>
    <name evidence="1" type="primary">NACC1</name>
</gene>
<sequence length="35" mass="4064">PSFREREKAANTLGSFLKSLNFPLVTLKTIKFVYF</sequence>
<protein>
    <submittedName>
        <fullName evidence="1">Nucleus accumbens associated 1, BEN and BTB (POZ) domain containing</fullName>
    </submittedName>
</protein>
<accession>A0A1A8A5R4</accession>
<dbReference type="EMBL" id="HADY01011040">
    <property type="protein sequence ID" value="SBP49525.1"/>
    <property type="molecule type" value="Transcribed_RNA"/>
</dbReference>
<feature type="non-terminal residue" evidence="1">
    <location>
        <position position="1"/>
    </location>
</feature>
<reference evidence="1" key="1">
    <citation type="submission" date="2016-05" db="EMBL/GenBank/DDBJ databases">
        <authorList>
            <person name="Lavstsen T."/>
            <person name="Jespersen J.S."/>
        </authorList>
    </citation>
    <scope>NUCLEOTIDE SEQUENCE</scope>
    <source>
        <tissue evidence="1">Brain</tissue>
    </source>
</reference>
<dbReference type="AlphaFoldDB" id="A0A1A8A5R4"/>